<accession>A0A8K0JP50</accession>
<dbReference type="AlphaFoldDB" id="A0A8K0JP50"/>
<feature type="region of interest" description="Disordered" evidence="1">
    <location>
        <begin position="262"/>
        <end position="302"/>
    </location>
</feature>
<feature type="compositionally biased region" description="Low complexity" evidence="1">
    <location>
        <begin position="16"/>
        <end position="27"/>
    </location>
</feature>
<evidence type="ECO:0000313" key="2">
    <source>
        <dbReference type="EMBL" id="KAG7562889.1"/>
    </source>
</evidence>
<feature type="region of interest" description="Disordered" evidence="1">
    <location>
        <begin position="1"/>
        <end position="145"/>
    </location>
</feature>
<organism evidence="2 3">
    <name type="scientific">Filobasidium floriforme</name>
    <dbReference type="NCBI Taxonomy" id="5210"/>
    <lineage>
        <taxon>Eukaryota</taxon>
        <taxon>Fungi</taxon>
        <taxon>Dikarya</taxon>
        <taxon>Basidiomycota</taxon>
        <taxon>Agaricomycotina</taxon>
        <taxon>Tremellomycetes</taxon>
        <taxon>Filobasidiales</taxon>
        <taxon>Filobasidiaceae</taxon>
        <taxon>Filobasidium</taxon>
    </lineage>
</organism>
<gene>
    <name evidence="2" type="ORF">FFLO_01718</name>
</gene>
<dbReference type="InterPro" id="IPR038910">
    <property type="entry name" value="Hua1-like"/>
</dbReference>
<protein>
    <submittedName>
        <fullName evidence="2">Uncharacterized protein</fullName>
    </submittedName>
</protein>
<dbReference type="PANTHER" id="PTHR28031">
    <property type="entry name" value="PROLINE-RICH PROTEIN HUA1"/>
    <property type="match status" value="1"/>
</dbReference>
<feature type="compositionally biased region" description="Polar residues" evidence="1">
    <location>
        <begin position="84"/>
        <end position="106"/>
    </location>
</feature>
<reference evidence="2" key="1">
    <citation type="submission" date="2020-04" db="EMBL/GenBank/DDBJ databases">
        <title>Analysis of mating type loci in Filobasidium floriforme.</title>
        <authorList>
            <person name="Nowrousian M."/>
        </authorList>
    </citation>
    <scope>NUCLEOTIDE SEQUENCE</scope>
    <source>
        <strain evidence="2">CBS 6242</strain>
    </source>
</reference>
<keyword evidence="3" id="KW-1185">Reference proteome</keyword>
<dbReference type="GO" id="GO:0005737">
    <property type="term" value="C:cytoplasm"/>
    <property type="evidence" value="ECO:0007669"/>
    <property type="project" value="TreeGrafter"/>
</dbReference>
<dbReference type="OrthoDB" id="2405700at2759"/>
<dbReference type="EMBL" id="JABELV010000024">
    <property type="protein sequence ID" value="KAG7562889.1"/>
    <property type="molecule type" value="Genomic_DNA"/>
</dbReference>
<proteinExistence type="predicted"/>
<name>A0A8K0JP50_9TREE</name>
<evidence type="ECO:0000256" key="1">
    <source>
        <dbReference type="SAM" id="MobiDB-lite"/>
    </source>
</evidence>
<feature type="compositionally biased region" description="Pro residues" evidence="1">
    <location>
        <begin position="109"/>
        <end position="121"/>
    </location>
</feature>
<evidence type="ECO:0000313" key="3">
    <source>
        <dbReference type="Proteomes" id="UP000812966"/>
    </source>
</evidence>
<dbReference type="PANTHER" id="PTHR28031:SF1">
    <property type="entry name" value="PROLINE-RICH PROTEIN HUA1"/>
    <property type="match status" value="1"/>
</dbReference>
<feature type="compositionally biased region" description="Low complexity" evidence="1">
    <location>
        <begin position="123"/>
        <end position="137"/>
    </location>
</feature>
<comment type="caution">
    <text evidence="2">The sequence shown here is derived from an EMBL/GenBank/DDBJ whole genome shotgun (WGS) entry which is preliminary data.</text>
</comment>
<feature type="compositionally biased region" description="Pro residues" evidence="1">
    <location>
        <begin position="272"/>
        <end position="288"/>
    </location>
</feature>
<dbReference type="Proteomes" id="UP000812966">
    <property type="component" value="Unassembled WGS sequence"/>
</dbReference>
<sequence>MPTIHAPPLHPPPSSARPVPGVQVDGDGVPDEPPPAYSAAPGHQSIAQGPQYMDFSGPPPTNNSSNSFVPQHTGMQAGPMRPQFSGNANHSWAGPSTSQWSPNPGSQRLPPPGVPSRPGPGPGSSVPPGSGPTEVPTPGRPLLRDGKVLIYPKGHFCSKCYNTGFKNDDPYHPCKNCWKKHSKPYTQAMSYSWPTDTTDNIDTTTSANNYQRPMALSQNLNQVGGQPSYPQPQRPIMNDSAFRPGMIASGGQTNRLPSGYFPGYPAGNGNAGPPPPQSQHYPMMPPRPSHSHSGYPGAGGGGPAQTMFVSHGGNGYGWGGTRPPPGALVVRPGDPRLGGTPCFKCGGTGETVTFFSFDNDLCRACQGVGRVY</sequence>